<dbReference type="PANTHER" id="PTHR43821">
    <property type="entry name" value="NAD(P)H NITROREDUCTASE YDJA-RELATED"/>
    <property type="match status" value="1"/>
</dbReference>
<evidence type="ECO:0000259" key="1">
    <source>
        <dbReference type="Pfam" id="PF00881"/>
    </source>
</evidence>
<evidence type="ECO:0000313" key="3">
    <source>
        <dbReference type="Proteomes" id="UP001254832"/>
    </source>
</evidence>
<dbReference type="InterPro" id="IPR000415">
    <property type="entry name" value="Nitroreductase-like"/>
</dbReference>
<sequence length="194" mass="22441">MGNLQLSLVERVIRERRTVRSFSKRPISQDKLLGLLEAAVWAPYHSKQEPWRFIIFMDEGRKVFCDAVLSTYTSEELNQFGQGTTRDYCEDTPVHVCVVVRQGKDPWRNEEAILAAAALIQNLQLLAWEERIGLVWKTNEYNRERAFATQIGLNSDERLVGTLHLGYLPDDAVSRPVTRKSADQLITWIRHEQE</sequence>
<reference evidence="2" key="1">
    <citation type="submission" date="2023-07" db="EMBL/GenBank/DDBJ databases">
        <title>Sorghum-associated microbial communities from plants grown in Nebraska, USA.</title>
        <authorList>
            <person name="Schachtman D."/>
        </authorList>
    </citation>
    <scope>NUCLEOTIDE SEQUENCE</scope>
    <source>
        <strain evidence="2">BE80</strain>
    </source>
</reference>
<gene>
    <name evidence="2" type="ORF">J2W91_001069</name>
</gene>
<dbReference type="AlphaFoldDB" id="A0AAP5H0A3"/>
<name>A0AAP5H0A3_PAEAM</name>
<dbReference type="Proteomes" id="UP001254832">
    <property type="component" value="Unassembled WGS sequence"/>
</dbReference>
<dbReference type="InterPro" id="IPR052530">
    <property type="entry name" value="NAD(P)H_nitroreductase"/>
</dbReference>
<evidence type="ECO:0000313" key="2">
    <source>
        <dbReference type="EMBL" id="MDR6722621.1"/>
    </source>
</evidence>
<dbReference type="GO" id="GO:0016491">
    <property type="term" value="F:oxidoreductase activity"/>
    <property type="evidence" value="ECO:0007669"/>
    <property type="project" value="InterPro"/>
</dbReference>
<dbReference type="RefSeq" id="WP_310137031.1">
    <property type="nucleotide sequence ID" value="NZ_JAVDTR010000002.1"/>
</dbReference>
<dbReference type="EMBL" id="JAVDTR010000002">
    <property type="protein sequence ID" value="MDR6722621.1"/>
    <property type="molecule type" value="Genomic_DNA"/>
</dbReference>
<proteinExistence type="predicted"/>
<protein>
    <submittedName>
        <fullName evidence="2">Nitroreductase</fullName>
    </submittedName>
</protein>
<dbReference type="Pfam" id="PF00881">
    <property type="entry name" value="Nitroreductase"/>
    <property type="match status" value="1"/>
</dbReference>
<dbReference type="Gene3D" id="3.40.109.10">
    <property type="entry name" value="NADH Oxidase"/>
    <property type="match status" value="1"/>
</dbReference>
<dbReference type="PANTHER" id="PTHR43821:SF1">
    <property type="entry name" value="NAD(P)H NITROREDUCTASE YDJA-RELATED"/>
    <property type="match status" value="1"/>
</dbReference>
<dbReference type="InterPro" id="IPR029479">
    <property type="entry name" value="Nitroreductase"/>
</dbReference>
<organism evidence="2 3">
    <name type="scientific">Paenibacillus amylolyticus</name>
    <dbReference type="NCBI Taxonomy" id="1451"/>
    <lineage>
        <taxon>Bacteria</taxon>
        <taxon>Bacillati</taxon>
        <taxon>Bacillota</taxon>
        <taxon>Bacilli</taxon>
        <taxon>Bacillales</taxon>
        <taxon>Paenibacillaceae</taxon>
        <taxon>Paenibacillus</taxon>
    </lineage>
</organism>
<accession>A0AAP5H0A3</accession>
<comment type="caution">
    <text evidence="2">The sequence shown here is derived from an EMBL/GenBank/DDBJ whole genome shotgun (WGS) entry which is preliminary data.</text>
</comment>
<dbReference type="SUPFAM" id="SSF55469">
    <property type="entry name" value="FMN-dependent nitroreductase-like"/>
    <property type="match status" value="1"/>
</dbReference>
<feature type="domain" description="Nitroreductase" evidence="1">
    <location>
        <begin position="13"/>
        <end position="167"/>
    </location>
</feature>